<feature type="region of interest" description="Disordered" evidence="1">
    <location>
        <begin position="132"/>
        <end position="198"/>
    </location>
</feature>
<reference evidence="2" key="1">
    <citation type="journal article" date="2023" name="Mol. Phylogenet. Evol.">
        <title>Genome-scale phylogeny and comparative genomics of the fungal order Sordariales.</title>
        <authorList>
            <person name="Hensen N."/>
            <person name="Bonometti L."/>
            <person name="Westerberg I."/>
            <person name="Brannstrom I.O."/>
            <person name="Guillou S."/>
            <person name="Cros-Aarteil S."/>
            <person name="Calhoun S."/>
            <person name="Haridas S."/>
            <person name="Kuo A."/>
            <person name="Mondo S."/>
            <person name="Pangilinan J."/>
            <person name="Riley R."/>
            <person name="LaButti K."/>
            <person name="Andreopoulos B."/>
            <person name="Lipzen A."/>
            <person name="Chen C."/>
            <person name="Yan M."/>
            <person name="Daum C."/>
            <person name="Ng V."/>
            <person name="Clum A."/>
            <person name="Steindorff A."/>
            <person name="Ohm R.A."/>
            <person name="Martin F."/>
            <person name="Silar P."/>
            <person name="Natvig D.O."/>
            <person name="Lalanne C."/>
            <person name="Gautier V."/>
            <person name="Ament-Velasquez S.L."/>
            <person name="Kruys A."/>
            <person name="Hutchinson M.I."/>
            <person name="Powell A.J."/>
            <person name="Barry K."/>
            <person name="Miller A.N."/>
            <person name="Grigoriev I.V."/>
            <person name="Debuchy R."/>
            <person name="Gladieux P."/>
            <person name="Hiltunen Thoren M."/>
            <person name="Johannesson H."/>
        </authorList>
    </citation>
    <scope>NUCLEOTIDE SEQUENCE</scope>
    <source>
        <strain evidence="2">CBS 538.74</strain>
    </source>
</reference>
<gene>
    <name evidence="2" type="ORF">C8A00DRAFT_32973</name>
</gene>
<keyword evidence="3" id="KW-1185">Reference proteome</keyword>
<evidence type="ECO:0000313" key="2">
    <source>
        <dbReference type="EMBL" id="KAK4154218.1"/>
    </source>
</evidence>
<reference evidence="2" key="2">
    <citation type="submission" date="2023-05" db="EMBL/GenBank/DDBJ databases">
        <authorList>
            <consortium name="Lawrence Berkeley National Laboratory"/>
            <person name="Steindorff A."/>
            <person name="Hensen N."/>
            <person name="Bonometti L."/>
            <person name="Westerberg I."/>
            <person name="Brannstrom I.O."/>
            <person name="Guillou S."/>
            <person name="Cros-Aarteil S."/>
            <person name="Calhoun S."/>
            <person name="Haridas S."/>
            <person name="Kuo A."/>
            <person name="Mondo S."/>
            <person name="Pangilinan J."/>
            <person name="Riley R."/>
            <person name="Labutti K."/>
            <person name="Andreopoulos B."/>
            <person name="Lipzen A."/>
            <person name="Chen C."/>
            <person name="Yanf M."/>
            <person name="Daum C."/>
            <person name="Ng V."/>
            <person name="Clum A."/>
            <person name="Ohm R."/>
            <person name="Martin F."/>
            <person name="Silar P."/>
            <person name="Natvig D."/>
            <person name="Lalanne C."/>
            <person name="Gautier V."/>
            <person name="Ament-Velasquez S.L."/>
            <person name="Kruys A."/>
            <person name="Hutchinson M.I."/>
            <person name="Powell A.J."/>
            <person name="Barry K."/>
            <person name="Miller A.N."/>
            <person name="Grigoriev I.V."/>
            <person name="Debuchy R."/>
            <person name="Gladieux P."/>
            <person name="Thoren M.H."/>
            <person name="Johannesson H."/>
        </authorList>
    </citation>
    <scope>NUCLEOTIDE SEQUENCE</scope>
    <source>
        <strain evidence="2">CBS 538.74</strain>
    </source>
</reference>
<dbReference type="Proteomes" id="UP001302745">
    <property type="component" value="Unassembled WGS sequence"/>
</dbReference>
<evidence type="ECO:0000313" key="3">
    <source>
        <dbReference type="Proteomes" id="UP001302745"/>
    </source>
</evidence>
<dbReference type="EMBL" id="MU856917">
    <property type="protein sequence ID" value="KAK4154218.1"/>
    <property type="molecule type" value="Genomic_DNA"/>
</dbReference>
<feature type="compositionally biased region" description="Low complexity" evidence="1">
    <location>
        <begin position="135"/>
        <end position="153"/>
    </location>
</feature>
<evidence type="ECO:0000256" key="1">
    <source>
        <dbReference type="SAM" id="MobiDB-lite"/>
    </source>
</evidence>
<proteinExistence type="predicted"/>
<sequence length="269" mass="28690">MPTGRTENSIKCTNTAVRSFDPTVTYTSTHIVAGIHSLTSETQVCRTATSRWLSTPSFVTPSATPWWDPAYYTDGTTIVTVSEPVPRTVDVTVSTDVVVTTFTVCNNPGTETTFTYYTRTTTLFTTIYDQRTDCSSSSDGPSSPTATTATESPAPTPRRRRHRRNAAALADSPKNHDQVQQQPDEQIRKRQESGAPLSTETVMYTTTGMLAGGSVLVTVTVTGIATTFVQTITTVHNVGATVTAVGTTRVVLGCSSSSSSSVSTAVPAR</sequence>
<comment type="caution">
    <text evidence="2">The sequence shown here is derived from an EMBL/GenBank/DDBJ whole genome shotgun (WGS) entry which is preliminary data.</text>
</comment>
<protein>
    <submittedName>
        <fullName evidence="2">Uncharacterized protein</fullName>
    </submittedName>
</protein>
<organism evidence="2 3">
    <name type="scientific">Chaetomidium leptoderma</name>
    <dbReference type="NCBI Taxonomy" id="669021"/>
    <lineage>
        <taxon>Eukaryota</taxon>
        <taxon>Fungi</taxon>
        <taxon>Dikarya</taxon>
        <taxon>Ascomycota</taxon>
        <taxon>Pezizomycotina</taxon>
        <taxon>Sordariomycetes</taxon>
        <taxon>Sordariomycetidae</taxon>
        <taxon>Sordariales</taxon>
        <taxon>Chaetomiaceae</taxon>
        <taxon>Chaetomidium</taxon>
    </lineage>
</organism>
<dbReference type="AlphaFoldDB" id="A0AAN6VMB5"/>
<name>A0AAN6VMB5_9PEZI</name>
<accession>A0AAN6VMB5</accession>